<name>A0A8X6Y232_9ARAC</name>
<keyword evidence="3" id="KW-1185">Reference proteome</keyword>
<proteinExistence type="predicted"/>
<dbReference type="Proteomes" id="UP000886998">
    <property type="component" value="Unassembled WGS sequence"/>
</dbReference>
<comment type="caution">
    <text evidence="2">The sequence shown here is derived from an EMBL/GenBank/DDBJ whole genome shotgun (WGS) entry which is preliminary data.</text>
</comment>
<gene>
    <name evidence="2" type="primary">AVEN_248644_1</name>
    <name evidence="2" type="ORF">TNIN_320781</name>
</gene>
<organism evidence="2 3">
    <name type="scientific">Trichonephila inaurata madagascariensis</name>
    <dbReference type="NCBI Taxonomy" id="2747483"/>
    <lineage>
        <taxon>Eukaryota</taxon>
        <taxon>Metazoa</taxon>
        <taxon>Ecdysozoa</taxon>
        <taxon>Arthropoda</taxon>
        <taxon>Chelicerata</taxon>
        <taxon>Arachnida</taxon>
        <taxon>Araneae</taxon>
        <taxon>Araneomorphae</taxon>
        <taxon>Entelegynae</taxon>
        <taxon>Araneoidea</taxon>
        <taxon>Nephilidae</taxon>
        <taxon>Trichonephila</taxon>
        <taxon>Trichonephila inaurata</taxon>
    </lineage>
</organism>
<sequence>MTLRFVLELKGKKVLREKVHLPLLVVRKPLSFSGESIPRVSCSRTSLNRRRDGVRNTKPPWGSNPPDSSTRGSTSGDAHHTNDHLLRPSPPIQDAPTSFFTLYIDTKTDFFFCN</sequence>
<evidence type="ECO:0000313" key="2">
    <source>
        <dbReference type="EMBL" id="GFY62970.1"/>
    </source>
</evidence>
<dbReference type="AlphaFoldDB" id="A0A8X6Y232"/>
<dbReference type="OrthoDB" id="10381409at2759"/>
<evidence type="ECO:0000256" key="1">
    <source>
        <dbReference type="SAM" id="MobiDB-lite"/>
    </source>
</evidence>
<dbReference type="EMBL" id="BMAV01014528">
    <property type="protein sequence ID" value="GFY62970.1"/>
    <property type="molecule type" value="Genomic_DNA"/>
</dbReference>
<evidence type="ECO:0000313" key="3">
    <source>
        <dbReference type="Proteomes" id="UP000886998"/>
    </source>
</evidence>
<reference evidence="2" key="1">
    <citation type="submission" date="2020-08" db="EMBL/GenBank/DDBJ databases">
        <title>Multicomponent nature underlies the extraordinary mechanical properties of spider dragline silk.</title>
        <authorList>
            <person name="Kono N."/>
            <person name="Nakamura H."/>
            <person name="Mori M."/>
            <person name="Yoshida Y."/>
            <person name="Ohtoshi R."/>
            <person name="Malay A.D."/>
            <person name="Moran D.A.P."/>
            <person name="Tomita M."/>
            <person name="Numata K."/>
            <person name="Arakawa K."/>
        </authorList>
    </citation>
    <scope>NUCLEOTIDE SEQUENCE</scope>
</reference>
<feature type="compositionally biased region" description="Polar residues" evidence="1">
    <location>
        <begin position="65"/>
        <end position="76"/>
    </location>
</feature>
<feature type="region of interest" description="Disordered" evidence="1">
    <location>
        <begin position="35"/>
        <end position="92"/>
    </location>
</feature>
<protein>
    <submittedName>
        <fullName evidence="2">Uncharacterized protein</fullName>
    </submittedName>
</protein>
<accession>A0A8X6Y232</accession>
<feature type="compositionally biased region" description="Basic and acidic residues" evidence="1">
    <location>
        <begin position="77"/>
        <end position="86"/>
    </location>
</feature>